<dbReference type="RefSeq" id="WP_086992111.1">
    <property type="nucleotide sequence ID" value="NZ_FUHU01000036.1"/>
</dbReference>
<keyword evidence="1 3" id="KW-0732">Signal</keyword>
<dbReference type="InterPro" id="IPR050966">
    <property type="entry name" value="Glutamyl_endopeptidase"/>
</dbReference>
<sequence>MKKLTRSLRALAIATVAATALSGCVFVPALLEGPPVQDPDQSPTSTGFTPPPTPTTTPTAEPTETPTADPTAPPEAESVSLGELRDGNPLTSDSGEAADEPIDVTIPPSTGTAAPGPNQYGDVNDGQAFTPSDGELVASTVGRLYIEFPGGRTMVCSGTVVNSEYGNMVVTAAHCLYSAIDGEMSSRVQFVPADADNGNTAPYGLWEGDEWIVPQVFVDTAKEADNRSTGRGWAYDFGWVRLLPDGSGANVQDYTGGQGISFNQQYQGGLLVGYPSGPPFDGNSQRYCSQQHLGFGTMYWPHLTISCSMTPGISGGGWLTGVDPSTGAGYVGAVYSTVLPDSGSGAMLGSLAYDLMKEIEQP</sequence>
<name>A0A1R4G3E2_9MICO</name>
<evidence type="ECO:0000256" key="3">
    <source>
        <dbReference type="SAM" id="SignalP"/>
    </source>
</evidence>
<protein>
    <recommendedName>
        <fullName evidence="6">Peptidase S1 domain-containing protein</fullName>
    </recommendedName>
</protein>
<feature type="region of interest" description="Disordered" evidence="2">
    <location>
        <begin position="35"/>
        <end position="125"/>
    </location>
</feature>
<dbReference type="SUPFAM" id="SSF50494">
    <property type="entry name" value="Trypsin-like serine proteases"/>
    <property type="match status" value="1"/>
</dbReference>
<organism evidence="4 5">
    <name type="scientific">Agrococcus casei LMG 22410</name>
    <dbReference type="NCBI Taxonomy" id="1255656"/>
    <lineage>
        <taxon>Bacteria</taxon>
        <taxon>Bacillati</taxon>
        <taxon>Actinomycetota</taxon>
        <taxon>Actinomycetes</taxon>
        <taxon>Micrococcales</taxon>
        <taxon>Microbacteriaceae</taxon>
        <taxon>Agrococcus</taxon>
    </lineage>
</organism>
<evidence type="ECO:0000256" key="1">
    <source>
        <dbReference type="ARBA" id="ARBA00022729"/>
    </source>
</evidence>
<dbReference type="PROSITE" id="PS51257">
    <property type="entry name" value="PROKAR_LIPOPROTEIN"/>
    <property type="match status" value="1"/>
</dbReference>
<evidence type="ECO:0000256" key="2">
    <source>
        <dbReference type="SAM" id="MobiDB-lite"/>
    </source>
</evidence>
<dbReference type="EMBL" id="FUHU01000036">
    <property type="protein sequence ID" value="SJM62617.1"/>
    <property type="molecule type" value="Genomic_DNA"/>
</dbReference>
<dbReference type="Gene3D" id="2.40.10.10">
    <property type="entry name" value="Trypsin-like serine proteases"/>
    <property type="match status" value="2"/>
</dbReference>
<evidence type="ECO:0008006" key="6">
    <source>
        <dbReference type="Google" id="ProtNLM"/>
    </source>
</evidence>
<reference evidence="4 5" key="1">
    <citation type="submission" date="2017-02" db="EMBL/GenBank/DDBJ databases">
        <authorList>
            <person name="Peterson S.W."/>
        </authorList>
    </citation>
    <scope>NUCLEOTIDE SEQUENCE [LARGE SCALE GENOMIC DNA]</scope>
    <source>
        <strain evidence="4 5">LMG 22410</strain>
    </source>
</reference>
<evidence type="ECO:0000313" key="4">
    <source>
        <dbReference type="EMBL" id="SJM62617.1"/>
    </source>
</evidence>
<dbReference type="Proteomes" id="UP000195787">
    <property type="component" value="Unassembled WGS sequence"/>
</dbReference>
<dbReference type="PANTHER" id="PTHR15462">
    <property type="entry name" value="SERINE PROTEASE"/>
    <property type="match status" value="1"/>
</dbReference>
<keyword evidence="5" id="KW-1185">Reference proteome</keyword>
<dbReference type="GeneID" id="303173244"/>
<dbReference type="InterPro" id="IPR043504">
    <property type="entry name" value="Peptidase_S1_PA_chymotrypsin"/>
</dbReference>
<feature type="compositionally biased region" description="Low complexity" evidence="2">
    <location>
        <begin position="56"/>
        <end position="77"/>
    </location>
</feature>
<evidence type="ECO:0000313" key="5">
    <source>
        <dbReference type="Proteomes" id="UP000195787"/>
    </source>
</evidence>
<dbReference type="OrthoDB" id="5121599at2"/>
<gene>
    <name evidence="4" type="ORF">CZ674_08455</name>
</gene>
<dbReference type="PANTHER" id="PTHR15462:SF19">
    <property type="entry name" value="PEPTIDASE S1 DOMAIN-CONTAINING PROTEIN"/>
    <property type="match status" value="1"/>
</dbReference>
<dbReference type="InterPro" id="IPR009003">
    <property type="entry name" value="Peptidase_S1_PA"/>
</dbReference>
<accession>A0A1R4G3E2</accession>
<proteinExistence type="predicted"/>
<feature type="compositionally biased region" description="Polar residues" evidence="2">
    <location>
        <begin position="39"/>
        <end position="48"/>
    </location>
</feature>
<dbReference type="AlphaFoldDB" id="A0A1R4G3E2"/>
<feature type="signal peptide" evidence="3">
    <location>
        <begin position="1"/>
        <end position="22"/>
    </location>
</feature>
<feature type="chain" id="PRO_5038675872" description="Peptidase S1 domain-containing protein" evidence="3">
    <location>
        <begin position="23"/>
        <end position="362"/>
    </location>
</feature>